<evidence type="ECO:0000313" key="2">
    <source>
        <dbReference type="Proteomes" id="UP000001941"/>
    </source>
</evidence>
<dbReference type="GO" id="GO:0003951">
    <property type="term" value="F:NAD+ kinase activity"/>
    <property type="evidence" value="ECO:0007669"/>
    <property type="project" value="InterPro"/>
</dbReference>
<dbReference type="PANTHER" id="PTHR40697:SF2">
    <property type="entry name" value="ATP-NAD KINASE-RELATED"/>
    <property type="match status" value="1"/>
</dbReference>
<sequence length="382" mass="40956">MIKVGFIVNPYAGMGGAVGLKGTDGRIKEAIARGAVRESPAKAIRFLSGLTRKDLLFFTAGGEMGEDELKSAKISYTCQYHPDNSQSDQNTSISTTAADTIEACKKFLQNNCDIIIFCGGDGTARDVYSCTGAKTLILGIPTGVKIYSGVFATSPESAAKLLSQWNGYSYTDGEVMDVDEEDYRKGNLNTRLFGYAKIPSSSIPCQSCKQISCGDDRRATEEIASFITEIMRDDTLYLLGAGSTTGAIAERLGISHTLLGVDAVYRGRVVGSDLNERQILSLLDHYGKVKIIISPIGAQGFILGRGNQQISHHVLARTGIDALIVVATEAKLKNTKSLYIDTGNQAMNEACGDTIQVICGYRMAIRAKLNKEIILSECGPGG</sequence>
<dbReference type="PIRSF" id="PIRSF016907">
    <property type="entry name" value="Kin_ATP-NAD"/>
    <property type="match status" value="1"/>
</dbReference>
<dbReference type="HOGENOM" id="CLU_064691_0_0_2"/>
<dbReference type="Pfam" id="PF01513">
    <property type="entry name" value="NAD_kinase"/>
    <property type="match status" value="1"/>
</dbReference>
<dbReference type="GeneID" id="3922753"/>
<gene>
    <name evidence="1" type="ordered locus">Mhun_0557</name>
</gene>
<dbReference type="STRING" id="323259.Mhun_0557"/>
<keyword evidence="1" id="KW-0418">Kinase</keyword>
<protein>
    <submittedName>
        <fullName evidence="1">ATP-NAD/AcoX kinase</fullName>
    </submittedName>
</protein>
<dbReference type="GO" id="GO:0006741">
    <property type="term" value="P:NADP+ biosynthetic process"/>
    <property type="evidence" value="ECO:0007669"/>
    <property type="project" value="InterPro"/>
</dbReference>
<keyword evidence="1" id="KW-0808">Transferase</keyword>
<dbReference type="KEGG" id="mhu:Mhun_0557"/>
<dbReference type="EMBL" id="CP000254">
    <property type="protein sequence ID" value="ABD40317.1"/>
    <property type="molecule type" value="Genomic_DNA"/>
</dbReference>
<reference evidence="2" key="1">
    <citation type="journal article" date="2016" name="Stand. Genomic Sci.">
        <title>Complete genome sequence of Methanospirillum hungatei type strain JF1.</title>
        <authorList>
            <person name="Gunsalus R.P."/>
            <person name="Cook L.E."/>
            <person name="Crable B."/>
            <person name="Rohlin L."/>
            <person name="McDonald E."/>
            <person name="Mouttaki H."/>
            <person name="Sieber J.R."/>
            <person name="Poweleit N."/>
            <person name="Zhou H."/>
            <person name="Lapidus A.L."/>
            <person name="Daligault H.E."/>
            <person name="Land M."/>
            <person name="Gilna P."/>
            <person name="Ivanova N."/>
            <person name="Kyrpides N."/>
            <person name="Culley D.E."/>
            <person name="McInerney M.J."/>
        </authorList>
    </citation>
    <scope>NUCLEOTIDE SEQUENCE [LARGE SCALE GENOMIC DNA]</scope>
    <source>
        <strain evidence="2">ATCC 27890 / DSM 864 / NBRC 100397 / JF-1</strain>
    </source>
</reference>
<organism evidence="1 2">
    <name type="scientific">Methanospirillum hungatei JF-1 (strain ATCC 27890 / DSM 864 / NBRC 100397 / JF-1)</name>
    <dbReference type="NCBI Taxonomy" id="323259"/>
    <lineage>
        <taxon>Archaea</taxon>
        <taxon>Methanobacteriati</taxon>
        <taxon>Methanobacteriota</taxon>
        <taxon>Stenosarchaea group</taxon>
        <taxon>Methanomicrobia</taxon>
        <taxon>Methanomicrobiales</taxon>
        <taxon>Methanospirillaceae</taxon>
        <taxon>Methanospirillum</taxon>
    </lineage>
</organism>
<dbReference type="Pfam" id="PF20143">
    <property type="entry name" value="NAD_kinase_C"/>
    <property type="match status" value="1"/>
</dbReference>
<dbReference type="EnsemblBacteria" id="ABD40317">
    <property type="protein sequence ID" value="ABD40317"/>
    <property type="gene ID" value="Mhun_0557"/>
</dbReference>
<dbReference type="InterPro" id="IPR016064">
    <property type="entry name" value="NAD/diacylglycerol_kinase_sf"/>
</dbReference>
<dbReference type="InterPro" id="IPR011386">
    <property type="entry name" value="Put_ATP-NAD_kin"/>
</dbReference>
<name>Q2FNI1_METHJ</name>
<dbReference type="eggNOG" id="arCOG01350">
    <property type="taxonomic scope" value="Archaea"/>
</dbReference>
<evidence type="ECO:0000313" key="1">
    <source>
        <dbReference type="EMBL" id="ABD40317.1"/>
    </source>
</evidence>
<dbReference type="AlphaFoldDB" id="Q2FNI1"/>
<dbReference type="Proteomes" id="UP000001941">
    <property type="component" value="Chromosome"/>
</dbReference>
<dbReference type="OrthoDB" id="56451at2157"/>
<proteinExistence type="predicted"/>
<dbReference type="PANTHER" id="PTHR40697">
    <property type="entry name" value="ACETOIN CATABOLISM PROTEIN X"/>
    <property type="match status" value="1"/>
</dbReference>
<dbReference type="InterPro" id="IPR017438">
    <property type="entry name" value="ATP-NAD_kinase_N"/>
</dbReference>
<dbReference type="InterPro" id="IPR002504">
    <property type="entry name" value="NADK"/>
</dbReference>
<keyword evidence="2" id="KW-1185">Reference proteome</keyword>
<dbReference type="SUPFAM" id="SSF111331">
    <property type="entry name" value="NAD kinase/diacylglycerol kinase-like"/>
    <property type="match status" value="1"/>
</dbReference>
<dbReference type="RefSeq" id="WP_011447603.1">
    <property type="nucleotide sequence ID" value="NC_007796.1"/>
</dbReference>
<dbReference type="InterPro" id="IPR039065">
    <property type="entry name" value="AcoX-like"/>
</dbReference>
<dbReference type="Gene3D" id="3.40.50.10330">
    <property type="entry name" value="Probable inorganic polyphosphate/atp-NAD kinase, domain 1"/>
    <property type="match status" value="1"/>
</dbReference>
<accession>Q2FNI1</accession>
<dbReference type="InParanoid" id="Q2FNI1"/>